<name>A0A6A5VY56_9PLEO</name>
<dbReference type="PROSITE" id="PS00061">
    <property type="entry name" value="ADH_SHORT"/>
    <property type="match status" value="1"/>
</dbReference>
<comment type="similarity">
    <text evidence="1">Belongs to the short-chain dehydrogenases/reductases (SDR) family.</text>
</comment>
<evidence type="ECO:0000313" key="4">
    <source>
        <dbReference type="EMBL" id="KAF1994340.1"/>
    </source>
</evidence>
<dbReference type="InterPro" id="IPR002347">
    <property type="entry name" value="SDR_fam"/>
</dbReference>
<reference evidence="4" key="1">
    <citation type="journal article" date="2020" name="Stud. Mycol.">
        <title>101 Dothideomycetes genomes: a test case for predicting lifestyles and emergence of pathogens.</title>
        <authorList>
            <person name="Haridas S."/>
            <person name="Albert R."/>
            <person name="Binder M."/>
            <person name="Bloem J."/>
            <person name="Labutti K."/>
            <person name="Salamov A."/>
            <person name="Andreopoulos B."/>
            <person name="Baker S."/>
            <person name="Barry K."/>
            <person name="Bills G."/>
            <person name="Bluhm B."/>
            <person name="Cannon C."/>
            <person name="Castanera R."/>
            <person name="Culley D."/>
            <person name="Daum C."/>
            <person name="Ezra D."/>
            <person name="Gonzalez J."/>
            <person name="Henrissat B."/>
            <person name="Kuo A."/>
            <person name="Liang C."/>
            <person name="Lipzen A."/>
            <person name="Lutzoni F."/>
            <person name="Magnuson J."/>
            <person name="Mondo S."/>
            <person name="Nolan M."/>
            <person name="Ohm R."/>
            <person name="Pangilinan J."/>
            <person name="Park H.-J."/>
            <person name="Ramirez L."/>
            <person name="Alfaro M."/>
            <person name="Sun H."/>
            <person name="Tritt A."/>
            <person name="Yoshinaga Y."/>
            <person name="Zwiers L.-H."/>
            <person name="Turgeon B."/>
            <person name="Goodwin S."/>
            <person name="Spatafora J."/>
            <person name="Crous P."/>
            <person name="Grigoriev I."/>
        </authorList>
    </citation>
    <scope>NUCLEOTIDE SEQUENCE</scope>
    <source>
        <strain evidence="4">CBS 123094</strain>
    </source>
</reference>
<gene>
    <name evidence="4" type="ORF">P154DRAFT_527137</name>
</gene>
<protein>
    <submittedName>
        <fullName evidence="4">Oxidoreductase</fullName>
    </submittedName>
</protein>
<dbReference type="InterPro" id="IPR036291">
    <property type="entry name" value="NAD(P)-bd_dom_sf"/>
</dbReference>
<proteinExistence type="inferred from homology"/>
<evidence type="ECO:0000256" key="3">
    <source>
        <dbReference type="ARBA" id="ARBA00023002"/>
    </source>
</evidence>
<dbReference type="InterPro" id="IPR020904">
    <property type="entry name" value="Sc_DH/Rdtase_CS"/>
</dbReference>
<dbReference type="PANTHER" id="PTHR43669">
    <property type="entry name" value="5-KETO-D-GLUCONATE 5-REDUCTASE"/>
    <property type="match status" value="1"/>
</dbReference>
<dbReference type="Gene3D" id="3.40.50.720">
    <property type="entry name" value="NAD(P)-binding Rossmann-like Domain"/>
    <property type="match status" value="1"/>
</dbReference>
<evidence type="ECO:0000256" key="2">
    <source>
        <dbReference type="ARBA" id="ARBA00022857"/>
    </source>
</evidence>
<keyword evidence="5" id="KW-1185">Reference proteome</keyword>
<dbReference type="EMBL" id="ML977663">
    <property type="protein sequence ID" value="KAF1994340.1"/>
    <property type="molecule type" value="Genomic_DNA"/>
</dbReference>
<dbReference type="Pfam" id="PF00106">
    <property type="entry name" value="adh_short"/>
    <property type="match status" value="1"/>
</dbReference>
<accession>A0A6A5VY56</accession>
<evidence type="ECO:0000256" key="1">
    <source>
        <dbReference type="ARBA" id="ARBA00006484"/>
    </source>
</evidence>
<dbReference type="Proteomes" id="UP000799779">
    <property type="component" value="Unassembled WGS sequence"/>
</dbReference>
<evidence type="ECO:0000313" key="5">
    <source>
        <dbReference type="Proteomes" id="UP000799779"/>
    </source>
</evidence>
<keyword evidence="2" id="KW-0521">NADP</keyword>
<dbReference type="AlphaFoldDB" id="A0A6A5VY56"/>
<organism evidence="4 5">
    <name type="scientific">Amniculicola lignicola CBS 123094</name>
    <dbReference type="NCBI Taxonomy" id="1392246"/>
    <lineage>
        <taxon>Eukaryota</taxon>
        <taxon>Fungi</taxon>
        <taxon>Dikarya</taxon>
        <taxon>Ascomycota</taxon>
        <taxon>Pezizomycotina</taxon>
        <taxon>Dothideomycetes</taxon>
        <taxon>Pleosporomycetidae</taxon>
        <taxon>Pleosporales</taxon>
        <taxon>Amniculicolaceae</taxon>
        <taxon>Amniculicola</taxon>
    </lineage>
</organism>
<dbReference type="PANTHER" id="PTHR43669:SF15">
    <property type="entry name" value="OXIDOREDUCTASE, SHORT-CHAIN DEHYDROGENASE_REDUCTASE FAMILY (AFU_ORTHOLOGUE AFUA_1G01330)"/>
    <property type="match status" value="1"/>
</dbReference>
<dbReference type="OrthoDB" id="37659at2759"/>
<sequence>MSFPYKHTLLIGATSGIGAAIATKLISSGVKVTAVGRRKDRLDEFVKQHGADKASSIVFDIADLEKTPTFAAEALKNFPTIDSLFLNAGMQRNHNFSTPSDVSLSTFDQEILTNFTSFVHLTHAFLPTFLAAKDKRGIIFTGSHLSIVPASPMPGYSASKAALDAFFVCIRAQLKKTNVEIIHLSPPMVQSELHDTTMSPEHGRAMGMPAPQFVEEAYAGLVKGDENIFIGTIPSSSQEQVLDIAEKRLEAFERLEGFLESMSS</sequence>
<keyword evidence="3" id="KW-0560">Oxidoreductase</keyword>
<dbReference type="SUPFAM" id="SSF51735">
    <property type="entry name" value="NAD(P)-binding Rossmann-fold domains"/>
    <property type="match status" value="1"/>
</dbReference>
<dbReference type="PRINTS" id="PR00081">
    <property type="entry name" value="GDHRDH"/>
</dbReference>
<dbReference type="GO" id="GO:0016491">
    <property type="term" value="F:oxidoreductase activity"/>
    <property type="evidence" value="ECO:0007669"/>
    <property type="project" value="UniProtKB-KW"/>
</dbReference>